<proteinExistence type="predicted"/>
<dbReference type="EMBL" id="FR695875">
    <property type="protein sequence ID" value="CBX30442.1"/>
    <property type="molecule type" value="Genomic_DNA"/>
</dbReference>
<evidence type="ECO:0000313" key="1">
    <source>
        <dbReference type="EMBL" id="CBX30442.1"/>
    </source>
</evidence>
<sequence>MELWNKDIESKFFAESVKFATPEQLFYVTDKNRYLAYWPKGYDGKKAPSKAETH</sequence>
<organism evidence="1">
    <name type="scientific">uncultured Desulfobacterium sp</name>
    <dbReference type="NCBI Taxonomy" id="201089"/>
    <lineage>
        <taxon>Bacteria</taxon>
        <taxon>Pseudomonadati</taxon>
        <taxon>Thermodesulfobacteriota</taxon>
        <taxon>Desulfobacteria</taxon>
        <taxon>Desulfobacterales</taxon>
        <taxon>Desulfobacteriaceae</taxon>
        <taxon>Desulfobacterium</taxon>
        <taxon>environmental samples</taxon>
    </lineage>
</organism>
<accession>E1YIP8</accession>
<dbReference type="AlphaFoldDB" id="E1YIP8"/>
<reference evidence="1" key="1">
    <citation type="journal article" date="2011" name="Environ. Microbiol.">
        <title>Genomic insights into the metabolic potential of the polycyclic aromatic hydrocarbon degrading sulfate-reducing Deltaproteobacterium N47.</title>
        <authorList>
            <person name="Bergmann F."/>
            <person name="Selesi D."/>
            <person name="Weinmaier T."/>
            <person name="Tischler P."/>
            <person name="Rattei T."/>
            <person name="Meckenstock R.U."/>
        </authorList>
    </citation>
    <scope>NUCLEOTIDE SEQUENCE</scope>
</reference>
<protein>
    <submittedName>
        <fullName evidence="1">Uncharacterized protein</fullName>
    </submittedName>
</protein>
<name>E1YIP8_9BACT</name>
<gene>
    <name evidence="1" type="ORF">N47_Q17650</name>
</gene>